<accession>A0KH63</accession>
<dbReference type="EnsemblBacteria" id="ABK37938">
    <property type="protein sequence ID" value="ABK37938"/>
    <property type="gene ID" value="AHA_1071"/>
</dbReference>
<name>A0KH63_AERHH</name>
<dbReference type="KEGG" id="aha:AHA_1071"/>
<gene>
    <name evidence="1" type="ordered locus">AHA_1071</name>
</gene>
<reference evidence="1 2" key="1">
    <citation type="journal article" date="2006" name="J. Bacteriol.">
        <title>Genome sequence of Aeromonas hydrophila ATCC 7966T: jack of all trades.</title>
        <authorList>
            <person name="Seshadri R."/>
            <person name="Joseph S.W."/>
            <person name="Chopra A.K."/>
            <person name="Sha J."/>
            <person name="Shaw J."/>
            <person name="Graf J."/>
            <person name="Haft D."/>
            <person name="Wu M."/>
            <person name="Ren Q."/>
            <person name="Rosovitz M.J."/>
            <person name="Madupu R."/>
            <person name="Tallon L."/>
            <person name="Kim M."/>
            <person name="Jin S."/>
            <person name="Vuong H."/>
            <person name="Stine O.C."/>
            <person name="Ali A."/>
            <person name="Horneman A.J."/>
            <person name="Heidelberg J.F."/>
        </authorList>
    </citation>
    <scope>NUCLEOTIDE SEQUENCE [LARGE SCALE GENOMIC DNA]</scope>
    <source>
        <strain evidence="2">ATCC 7966 / DSM 30187 / BCRC 13018 / CCUG 14551 / JCM 1027 / KCTC 2358 / NCIMB 9240 / NCTC 8049</strain>
    </source>
</reference>
<organism evidence="1 2">
    <name type="scientific">Aeromonas hydrophila subsp. hydrophila (strain ATCC 7966 / DSM 30187 / BCRC 13018 / CCUG 14551 / JCM 1027 / KCTC 2358 / NCIMB 9240 / NCTC 8049)</name>
    <dbReference type="NCBI Taxonomy" id="380703"/>
    <lineage>
        <taxon>Bacteria</taxon>
        <taxon>Pseudomonadati</taxon>
        <taxon>Pseudomonadota</taxon>
        <taxon>Gammaproteobacteria</taxon>
        <taxon>Aeromonadales</taxon>
        <taxon>Aeromonadaceae</taxon>
        <taxon>Aeromonas</taxon>
    </lineage>
</organism>
<protein>
    <submittedName>
        <fullName evidence="1">Uncharacterized protein</fullName>
    </submittedName>
</protein>
<dbReference type="AlphaFoldDB" id="A0KH63"/>
<dbReference type="PATRIC" id="fig|380703.7.peg.1073"/>
<keyword evidence="2" id="KW-1185">Reference proteome</keyword>
<sequence length="48" mass="5387">MDWTIEQSDVMFNVASDTLHIRSYSDSKVLYRSDTLAPVGELKPVALS</sequence>
<dbReference type="OrthoDB" id="576140at2"/>
<dbReference type="EMBL" id="CP000462">
    <property type="protein sequence ID" value="ABK37938.1"/>
    <property type="molecule type" value="Genomic_DNA"/>
</dbReference>
<evidence type="ECO:0000313" key="2">
    <source>
        <dbReference type="Proteomes" id="UP000000756"/>
    </source>
</evidence>
<dbReference type="GeneID" id="97006823"/>
<evidence type="ECO:0000313" key="1">
    <source>
        <dbReference type="EMBL" id="ABK37938.1"/>
    </source>
</evidence>
<dbReference type="HOGENOM" id="CLU_3148592_0_0_6"/>
<dbReference type="RefSeq" id="WP_011704999.1">
    <property type="nucleotide sequence ID" value="NC_008570.1"/>
</dbReference>
<dbReference type="Proteomes" id="UP000000756">
    <property type="component" value="Chromosome"/>
</dbReference>
<dbReference type="STRING" id="380703.AHA_1071"/>
<proteinExistence type="predicted"/>